<evidence type="ECO:0008006" key="3">
    <source>
        <dbReference type="Google" id="ProtNLM"/>
    </source>
</evidence>
<proteinExistence type="predicted"/>
<sequence>MDYKRRKNRETRSEVYQLCFFIIDENGNETNAMSTYLILIGLDYDVKVEEYNGTNTYVIKVYSNSGTWYSFTKISNQEISRDDASSLGKAEIYVKSN</sequence>
<accession>A0ABY9XZC1</accession>
<dbReference type="RefSeq" id="WP_415861299.1">
    <property type="nucleotide sequence ID" value="NZ_CP134536.1"/>
</dbReference>
<evidence type="ECO:0000313" key="1">
    <source>
        <dbReference type="EMBL" id="WNH11323.1"/>
    </source>
</evidence>
<organism evidence="1 2">
    <name type="scientific">Thalassobellus suaedae</name>
    <dbReference type="NCBI Taxonomy" id="3074124"/>
    <lineage>
        <taxon>Bacteria</taxon>
        <taxon>Pseudomonadati</taxon>
        <taxon>Bacteroidota</taxon>
        <taxon>Flavobacteriia</taxon>
        <taxon>Flavobacteriales</taxon>
        <taxon>Flavobacteriaceae</taxon>
        <taxon>Thalassobellus</taxon>
    </lineage>
</organism>
<evidence type="ECO:0000313" key="2">
    <source>
        <dbReference type="Proteomes" id="UP001303407"/>
    </source>
</evidence>
<reference evidence="1 2" key="1">
    <citation type="submission" date="2023-09" db="EMBL/GenBank/DDBJ databases">
        <title>Thalassobella suaedae gen. nov., sp. nov., a marine bacterium of the family Flavobacteriaceae isolated from a halophyte Suaeda japonica.</title>
        <authorList>
            <person name="Lee S.Y."/>
            <person name="Hwang C.Y."/>
        </authorList>
    </citation>
    <scope>NUCLEOTIDE SEQUENCE [LARGE SCALE GENOMIC DNA]</scope>
    <source>
        <strain evidence="1 2">HL-DH10</strain>
    </source>
</reference>
<name>A0ABY9XZC1_9FLAO</name>
<keyword evidence="2" id="KW-1185">Reference proteome</keyword>
<dbReference type="Proteomes" id="UP001303407">
    <property type="component" value="Chromosome"/>
</dbReference>
<gene>
    <name evidence="1" type="ORF">RHP49_10415</name>
</gene>
<dbReference type="EMBL" id="CP134536">
    <property type="protein sequence ID" value="WNH11323.1"/>
    <property type="molecule type" value="Genomic_DNA"/>
</dbReference>
<protein>
    <recommendedName>
        <fullName evidence="3">LAGLIDADG homing endonuclease</fullName>
    </recommendedName>
</protein>